<sequence>MNGQIVPGISAMPLRAGFRMGSQFFNPRQHIYFQGKKNNSQDRRLWQPDRPSHNHGLQHPTMPQGAAMPRGPPRSASQSSVYGEYDQPLVPKGFIAAGNPEIRVPAPSAYSSGHQQARPHNIDSIPEHLAPSEPERMYTKSPSDNCITPAIRPEGQGDGPQPKVDQAQTLRVIMPSDSSTSSGTRGYRTPPEVPEMKPEDAGTSGEKSKDEDEGEIDGGTVIRRRPAQTHQRLPASWDSPGNKTKGKGKRRQNKESSQATDESDAQSRRTGTSHDSSPEYLPALAYQPEERRGPSGEQAAVRQVSGESSGMQTSSSKSQPQNTPTSSEQGHDSQVSDVNAKPVEVTDHSGSSSSAREATPESEQDVKCTGDNSGATQDQHEDQQNRERQITVVYSPLPIPSTAAAAAPNTDAPSQSAGPSTPPGSPDVPGWQPSVHEWLATAQSLSGQPADSSAFSDQFKEVEAAHRQLEMDTHRHPKKKNKGKAGSAAGNTATHTHPSAVLPTVPRMDLPTLPKTSNHPPAAAPSPSPIMRSSTVPASLRPHTSGANTSVANTLEPFPAYADPMTAVNSSIGSPRRGRHQAPRPQKFQFPVNAAGKLRGANDTQAASPSSSGFSPLNPRAKEFKSTSAAPSVAGSPKPAAADQTPIAADDAAKPKTSGGKKKKQNKGKNAAKDEAKGETKTVAKDIAKDDSKKTDGSVSQNTTGDKSSVQPDTTKTAPSGSENVNPNKGRGRPNITVAIPLNFSKMQPKGKAPARPQQPQKQQSGSSSSTPSKNNKKDRSGSQQQTPSQSPPPPKTPKKQPAPATPPTTTAQSQSQSQWSTPTPSRVSLESTMPVLTSSDCPHLQTIEPRPADSPLMPNAWAQGPPKLLSRASPSPGSGSNASSPPKQSGSF</sequence>
<comment type="caution">
    <text evidence="1">The sequence shown here is derived from an EMBL/GenBank/DDBJ whole genome shotgun (WGS) entry which is preliminary data.</text>
</comment>
<proteinExistence type="predicted"/>
<protein>
    <submittedName>
        <fullName evidence="1">Uncharacterized protein</fullName>
    </submittedName>
</protein>
<evidence type="ECO:0000313" key="2">
    <source>
        <dbReference type="Proteomes" id="UP001497700"/>
    </source>
</evidence>
<reference evidence="1 2" key="1">
    <citation type="journal article" date="2022" name="New Phytol.">
        <title>Ecological generalism drives hyperdiversity of secondary metabolite gene clusters in xylarialean endophytes.</title>
        <authorList>
            <person name="Franco M.E.E."/>
            <person name="Wisecaver J.H."/>
            <person name="Arnold A.E."/>
            <person name="Ju Y.M."/>
            <person name="Slot J.C."/>
            <person name="Ahrendt S."/>
            <person name="Moore L.P."/>
            <person name="Eastman K.E."/>
            <person name="Scott K."/>
            <person name="Konkel Z."/>
            <person name="Mondo S.J."/>
            <person name="Kuo A."/>
            <person name="Hayes R.D."/>
            <person name="Haridas S."/>
            <person name="Andreopoulos B."/>
            <person name="Riley R."/>
            <person name="LaButti K."/>
            <person name="Pangilinan J."/>
            <person name="Lipzen A."/>
            <person name="Amirebrahimi M."/>
            <person name="Yan J."/>
            <person name="Adam C."/>
            <person name="Keymanesh K."/>
            <person name="Ng V."/>
            <person name="Louie K."/>
            <person name="Northen T."/>
            <person name="Drula E."/>
            <person name="Henrissat B."/>
            <person name="Hsieh H.M."/>
            <person name="Youens-Clark K."/>
            <person name="Lutzoni F."/>
            <person name="Miadlikowska J."/>
            <person name="Eastwood D.C."/>
            <person name="Hamelin R.C."/>
            <person name="Grigoriev I.V."/>
            <person name="U'Ren J.M."/>
        </authorList>
    </citation>
    <scope>NUCLEOTIDE SEQUENCE [LARGE SCALE GENOMIC DNA]</scope>
    <source>
        <strain evidence="1 2">CBS 119005</strain>
    </source>
</reference>
<dbReference type="Proteomes" id="UP001497700">
    <property type="component" value="Unassembled WGS sequence"/>
</dbReference>
<keyword evidence="2" id="KW-1185">Reference proteome</keyword>
<name>A0ACB9Z150_9PEZI</name>
<accession>A0ACB9Z150</accession>
<evidence type="ECO:0000313" key="1">
    <source>
        <dbReference type="EMBL" id="KAI4865212.1"/>
    </source>
</evidence>
<dbReference type="EMBL" id="MU393475">
    <property type="protein sequence ID" value="KAI4865212.1"/>
    <property type="molecule type" value="Genomic_DNA"/>
</dbReference>
<organism evidence="1 2">
    <name type="scientific">Hypoxylon rubiginosum</name>
    <dbReference type="NCBI Taxonomy" id="110542"/>
    <lineage>
        <taxon>Eukaryota</taxon>
        <taxon>Fungi</taxon>
        <taxon>Dikarya</taxon>
        <taxon>Ascomycota</taxon>
        <taxon>Pezizomycotina</taxon>
        <taxon>Sordariomycetes</taxon>
        <taxon>Xylariomycetidae</taxon>
        <taxon>Xylariales</taxon>
        <taxon>Hypoxylaceae</taxon>
        <taxon>Hypoxylon</taxon>
    </lineage>
</organism>
<gene>
    <name evidence="1" type="ORF">F4820DRAFT_306615</name>
</gene>